<keyword evidence="3" id="KW-1185">Reference proteome</keyword>
<gene>
    <name evidence="2" type="ORF">ATC03_07555</name>
</gene>
<proteinExistence type="predicted"/>
<evidence type="ECO:0000313" key="2">
    <source>
        <dbReference type="EMBL" id="ANJ26591.1"/>
    </source>
</evidence>
<reference evidence="2 3" key="1">
    <citation type="journal article" date="2016" name="Int. J. Syst. Evol. Microbiol.">
        <title>Agromyces aureus sp. nov., isolated from the rhizosphere of Salix caprea L. grown in a heavy-metal-contaminated soil.</title>
        <authorList>
            <person name="Corretto E."/>
            <person name="Antonielli L."/>
            <person name="Sessitsch A."/>
            <person name="Compant S."/>
            <person name="Gorfer M."/>
            <person name="Kuffner M."/>
            <person name="Brader G."/>
        </authorList>
    </citation>
    <scope>NUCLEOTIDE SEQUENCE [LARGE SCALE GENOMIC DNA]</scope>
    <source>
        <strain evidence="2 3">AR33</strain>
    </source>
</reference>
<dbReference type="Proteomes" id="UP000078437">
    <property type="component" value="Chromosome"/>
</dbReference>
<dbReference type="STRING" id="453304.ATC03_07555"/>
<dbReference type="PROSITE" id="PS51257">
    <property type="entry name" value="PROKAR_LIPOPROTEIN"/>
    <property type="match status" value="1"/>
</dbReference>
<protein>
    <submittedName>
        <fullName evidence="2">Uncharacterized protein</fullName>
    </submittedName>
</protein>
<name>A0A191WE95_9MICO</name>
<evidence type="ECO:0000313" key="3">
    <source>
        <dbReference type="Proteomes" id="UP000078437"/>
    </source>
</evidence>
<accession>A0A191WE95</accession>
<organism evidence="2 3">
    <name type="scientific">Agromyces aureus</name>
    <dbReference type="NCBI Taxonomy" id="453304"/>
    <lineage>
        <taxon>Bacteria</taxon>
        <taxon>Bacillati</taxon>
        <taxon>Actinomycetota</taxon>
        <taxon>Actinomycetes</taxon>
        <taxon>Micrococcales</taxon>
        <taxon>Microbacteriaceae</taxon>
        <taxon>Agromyces</taxon>
    </lineage>
</organism>
<feature type="signal peptide" evidence="1">
    <location>
        <begin position="1"/>
        <end position="21"/>
    </location>
</feature>
<sequence length="170" mass="18506">MRSRRFGILTIMLIISGTALVGCAPDGGALDDDLTWQDAKSEAQQTQREIADLIDADQVIARDEPADGILLSCDATRHQWSGRIVLTLSESADADALARSVADRFRESDRFVVREQEDAPEGSPIIIQLIAPDNEENYIVAPYPASDELHITSASECFVLPEGVYPGGTF</sequence>
<keyword evidence="1" id="KW-0732">Signal</keyword>
<feature type="chain" id="PRO_5038463348" evidence="1">
    <location>
        <begin position="22"/>
        <end position="170"/>
    </location>
</feature>
<dbReference type="KEGG" id="agy:ATC03_07555"/>
<reference evidence="3" key="2">
    <citation type="submission" date="2016-01" db="EMBL/GenBank/DDBJ databases">
        <title>Complete genome sequence of Agromyces aureus AR33T and comparison with related organisms.</title>
        <authorList>
            <person name="Corretto E."/>
            <person name="Antonielli L."/>
            <person name="Sessitsch A."/>
            <person name="Brader G."/>
        </authorList>
    </citation>
    <scope>NUCLEOTIDE SEQUENCE [LARGE SCALE GENOMIC DNA]</scope>
    <source>
        <strain evidence="3">AR33</strain>
    </source>
</reference>
<dbReference type="EMBL" id="CP013979">
    <property type="protein sequence ID" value="ANJ26591.1"/>
    <property type="molecule type" value="Genomic_DNA"/>
</dbReference>
<dbReference type="AlphaFoldDB" id="A0A191WE95"/>
<evidence type="ECO:0000256" key="1">
    <source>
        <dbReference type="SAM" id="SignalP"/>
    </source>
</evidence>